<dbReference type="GO" id="GO:0005829">
    <property type="term" value="C:cytosol"/>
    <property type="evidence" value="ECO:0007669"/>
    <property type="project" value="TreeGrafter"/>
</dbReference>
<feature type="compositionally biased region" description="Polar residues" evidence="1">
    <location>
        <begin position="109"/>
        <end position="125"/>
    </location>
</feature>
<dbReference type="CDD" id="cd00201">
    <property type="entry name" value="WW"/>
    <property type="match status" value="2"/>
</dbReference>
<dbReference type="Pfam" id="PF00397">
    <property type="entry name" value="WW"/>
    <property type="match status" value="1"/>
</dbReference>
<feature type="domain" description="WW" evidence="2">
    <location>
        <begin position="235"/>
        <end position="268"/>
    </location>
</feature>
<dbReference type="SMART" id="SM00456">
    <property type="entry name" value="WW"/>
    <property type="match status" value="2"/>
</dbReference>
<dbReference type="WBParaSite" id="Gr19_v10_g15543.t1">
    <property type="protein sequence ID" value="Gr19_v10_g15543.t1"/>
    <property type="gene ID" value="Gr19_v10_g15543"/>
</dbReference>
<dbReference type="PANTHER" id="PTHR47522">
    <property type="entry name" value="SALVADOR FAMILY WW DOMAIN-CONTAINING PROTEIN 1"/>
    <property type="match status" value="1"/>
</dbReference>
<protein>
    <submittedName>
        <fullName evidence="4">WW domain-containing protein</fullName>
    </submittedName>
</protein>
<name>A0A914HAE8_GLORO</name>
<dbReference type="AlphaFoldDB" id="A0A914HAE8"/>
<reference evidence="4" key="1">
    <citation type="submission" date="2022-11" db="UniProtKB">
        <authorList>
            <consortium name="WormBaseParasite"/>
        </authorList>
    </citation>
    <scope>IDENTIFICATION</scope>
</reference>
<feature type="region of interest" description="Disordered" evidence="1">
    <location>
        <begin position="291"/>
        <end position="311"/>
    </location>
</feature>
<sequence>MFAKKISGSSALPLQFEGTPGIYTKRESPPKIPSTNFTDKDLALSGNITTLSHVTPTAVQSVQFSPRIGLINFENKRVQSNAFHHSLRRQSHTPQRSTRKAAPRHELSSHSFNVPHSAAQHQTKNGQRRFGKPSSMENAQNSHESDGQQPRQGRLCPSASFGNFTDQLVMPPIALQHVYAANNAMVQPNSEQTGKLDLDRLPPGWEVRLTEDGSYRYYVDHNTGRTHWIHPFAPEILKPNWTKIFDTVHGVVYYNHVEQRSQFDHPGFINGACLPTIHGSTSFQSLLEVEQEPNNNNNNEEEGDESDALEEEEDLNLINNEDVPEWLKLYSQAPFNSDHLLNFNLFKLNQLEAYDRMIMRLYKQEVINTVVKYDGPMSEIDNELIQRHQLV</sequence>
<dbReference type="CDD" id="cd21433">
    <property type="entry name" value="SARAH_Sav"/>
    <property type="match status" value="1"/>
</dbReference>
<dbReference type="InterPro" id="IPR036020">
    <property type="entry name" value="WW_dom_sf"/>
</dbReference>
<organism evidence="3 4">
    <name type="scientific">Globodera rostochiensis</name>
    <name type="common">Golden nematode worm</name>
    <name type="synonym">Heterodera rostochiensis</name>
    <dbReference type="NCBI Taxonomy" id="31243"/>
    <lineage>
        <taxon>Eukaryota</taxon>
        <taxon>Metazoa</taxon>
        <taxon>Ecdysozoa</taxon>
        <taxon>Nematoda</taxon>
        <taxon>Chromadorea</taxon>
        <taxon>Rhabditida</taxon>
        <taxon>Tylenchina</taxon>
        <taxon>Tylenchomorpha</taxon>
        <taxon>Tylenchoidea</taxon>
        <taxon>Heteroderidae</taxon>
        <taxon>Heteroderinae</taxon>
        <taxon>Globodera</taxon>
    </lineage>
</organism>
<feature type="region of interest" description="Disordered" evidence="1">
    <location>
        <begin position="84"/>
        <end position="158"/>
    </location>
</feature>
<dbReference type="PROSITE" id="PS01159">
    <property type="entry name" value="WW_DOMAIN_1"/>
    <property type="match status" value="1"/>
</dbReference>
<dbReference type="GO" id="GO:0043065">
    <property type="term" value="P:positive regulation of apoptotic process"/>
    <property type="evidence" value="ECO:0007669"/>
    <property type="project" value="TreeGrafter"/>
</dbReference>
<accession>A0A914HAE8</accession>
<evidence type="ECO:0000313" key="4">
    <source>
        <dbReference type="WBParaSite" id="Gr19_v10_g15543.t1"/>
    </source>
</evidence>
<dbReference type="SUPFAM" id="SSF51045">
    <property type="entry name" value="WW domain"/>
    <property type="match status" value="1"/>
</dbReference>
<dbReference type="PANTHER" id="PTHR47522:SF2">
    <property type="entry name" value="PROTEIN SALVADOR HOMOLOG 1"/>
    <property type="match status" value="1"/>
</dbReference>
<dbReference type="InterPro" id="IPR030030">
    <property type="entry name" value="Sav"/>
</dbReference>
<feature type="compositionally biased region" description="Acidic residues" evidence="1">
    <location>
        <begin position="299"/>
        <end position="311"/>
    </location>
</feature>
<dbReference type="GO" id="GO:0035329">
    <property type="term" value="P:hippo signaling"/>
    <property type="evidence" value="ECO:0007669"/>
    <property type="project" value="InterPro"/>
</dbReference>
<keyword evidence="3" id="KW-1185">Reference proteome</keyword>
<dbReference type="Proteomes" id="UP000887572">
    <property type="component" value="Unplaced"/>
</dbReference>
<dbReference type="Gene3D" id="2.20.70.10">
    <property type="match status" value="1"/>
</dbReference>
<evidence type="ECO:0000256" key="1">
    <source>
        <dbReference type="SAM" id="MobiDB-lite"/>
    </source>
</evidence>
<dbReference type="GO" id="GO:0060090">
    <property type="term" value="F:molecular adaptor activity"/>
    <property type="evidence" value="ECO:0007669"/>
    <property type="project" value="InterPro"/>
</dbReference>
<dbReference type="InterPro" id="IPR001202">
    <property type="entry name" value="WW_dom"/>
</dbReference>
<evidence type="ECO:0000259" key="2">
    <source>
        <dbReference type="PROSITE" id="PS50020"/>
    </source>
</evidence>
<dbReference type="GO" id="GO:0008285">
    <property type="term" value="P:negative regulation of cell population proliferation"/>
    <property type="evidence" value="ECO:0007669"/>
    <property type="project" value="TreeGrafter"/>
</dbReference>
<dbReference type="GO" id="GO:0006915">
    <property type="term" value="P:apoptotic process"/>
    <property type="evidence" value="ECO:0007669"/>
    <property type="project" value="InterPro"/>
</dbReference>
<feature type="compositionally biased region" description="Polar residues" evidence="1">
    <location>
        <begin position="135"/>
        <end position="151"/>
    </location>
</feature>
<proteinExistence type="predicted"/>
<evidence type="ECO:0000313" key="3">
    <source>
        <dbReference type="Proteomes" id="UP000887572"/>
    </source>
</evidence>
<dbReference type="PROSITE" id="PS50020">
    <property type="entry name" value="WW_DOMAIN_2"/>
    <property type="match status" value="2"/>
</dbReference>
<feature type="domain" description="WW" evidence="2">
    <location>
        <begin position="199"/>
        <end position="233"/>
    </location>
</feature>
<feature type="compositionally biased region" description="Basic residues" evidence="1">
    <location>
        <begin position="85"/>
        <end position="102"/>
    </location>
</feature>